<evidence type="ECO:0000256" key="1">
    <source>
        <dbReference type="PROSITE-ProRule" id="PRU00325"/>
    </source>
</evidence>
<name>A0A9Q0YCK8_HOLLE</name>
<protein>
    <recommendedName>
        <fullName evidence="3">SWIM-type domain-containing protein</fullName>
    </recommendedName>
</protein>
<evidence type="ECO:0000259" key="3">
    <source>
        <dbReference type="PROSITE" id="PS50966"/>
    </source>
</evidence>
<evidence type="ECO:0000313" key="4">
    <source>
        <dbReference type="EMBL" id="KAJ8019089.1"/>
    </source>
</evidence>
<dbReference type="InterPro" id="IPR007527">
    <property type="entry name" value="Znf_SWIM"/>
</dbReference>
<dbReference type="PROSITE" id="PS50966">
    <property type="entry name" value="ZF_SWIM"/>
    <property type="match status" value="1"/>
</dbReference>
<feature type="region of interest" description="Disordered" evidence="2">
    <location>
        <begin position="447"/>
        <end position="484"/>
    </location>
</feature>
<proteinExistence type="predicted"/>
<dbReference type="GO" id="GO:0008270">
    <property type="term" value="F:zinc ion binding"/>
    <property type="evidence" value="ECO:0007669"/>
    <property type="project" value="UniProtKB-KW"/>
</dbReference>
<feature type="domain" description="SWIM-type" evidence="3">
    <location>
        <begin position="405"/>
        <end position="438"/>
    </location>
</feature>
<dbReference type="OrthoDB" id="5988294at2759"/>
<evidence type="ECO:0000313" key="5">
    <source>
        <dbReference type="Proteomes" id="UP001152320"/>
    </source>
</evidence>
<keyword evidence="1" id="KW-0862">Zinc</keyword>
<evidence type="ECO:0000256" key="2">
    <source>
        <dbReference type="SAM" id="MobiDB-lite"/>
    </source>
</evidence>
<feature type="compositionally biased region" description="Basic and acidic residues" evidence="2">
    <location>
        <begin position="460"/>
        <end position="470"/>
    </location>
</feature>
<gene>
    <name evidence="4" type="ORF">HOLleu_42548</name>
</gene>
<dbReference type="EMBL" id="JAIZAY010000088">
    <property type="protein sequence ID" value="KAJ8019089.1"/>
    <property type="molecule type" value="Genomic_DNA"/>
</dbReference>
<dbReference type="Proteomes" id="UP001152320">
    <property type="component" value="Unassembled WGS sequence"/>
</dbReference>
<sequence length="610" mass="70087">MTNDLSRFCTSDTLNHPFSVDPTFDFGRYEITPVTYKHLFLISKRTGSAPSFLGPTAIHYSKTKIVYKNIFHAIANASPDLAEKCQGFITDGEESLYKAIKEELKHATGLRCFRHFQQNCRDKLYKVGIQKTNQQRVFIDTVFGCDKTEGVLDAEDEEDFQSRMLAAKAKLDPLEVEITCKKPEFCLYLENHSKMITTCMLATAREQAGMPNTNFGKAAKCYSNQSESINNKLTRAKEAISNIGKNKDTMTKLEFTRDVFEEVDRHQQEELMLAICGLSSEFELAEIVDYVKLSPDQWFDLSPHERKLYTKAFNEMSVQEALKRKNIAIKNMAYLEENEYKQFSLDVKQSLKPMESWSEVLINAVVDRALELLNCPCKVQREPSTDVNARKTYLVAAKDTKKGWYKCVVYKGHVNCSCPCYKYRSMCKHSLCVAEIEGILSSHLDRLKKSPRRTAPSKSHLLEPPKEARGKKGGSHRNPWLPKKDSTITQCPFTEIYHNNNPFVVMFLEEAPNAKHCMYCKMEFPRILVSSPFNIMLAHQERWMYPSANGERLPSAKFTTKFYCVKRQCILGRFPYFRPSLVKIPAETRSKLEESHVNILSRELDLNLLP</sequence>
<accession>A0A9Q0YCK8</accession>
<keyword evidence="1" id="KW-0863">Zinc-finger</keyword>
<organism evidence="4 5">
    <name type="scientific">Holothuria leucospilota</name>
    <name type="common">Black long sea cucumber</name>
    <name type="synonym">Mertensiothuria leucospilota</name>
    <dbReference type="NCBI Taxonomy" id="206669"/>
    <lineage>
        <taxon>Eukaryota</taxon>
        <taxon>Metazoa</taxon>
        <taxon>Echinodermata</taxon>
        <taxon>Eleutherozoa</taxon>
        <taxon>Echinozoa</taxon>
        <taxon>Holothuroidea</taxon>
        <taxon>Aspidochirotacea</taxon>
        <taxon>Aspidochirotida</taxon>
        <taxon>Holothuriidae</taxon>
        <taxon>Holothuria</taxon>
    </lineage>
</organism>
<keyword evidence="5" id="KW-1185">Reference proteome</keyword>
<reference evidence="4" key="1">
    <citation type="submission" date="2021-10" db="EMBL/GenBank/DDBJ databases">
        <title>Tropical sea cucumber genome reveals ecological adaptation and Cuvierian tubules defense mechanism.</title>
        <authorList>
            <person name="Chen T."/>
        </authorList>
    </citation>
    <scope>NUCLEOTIDE SEQUENCE</scope>
    <source>
        <strain evidence="4">Nanhai2018</strain>
        <tissue evidence="4">Muscle</tissue>
    </source>
</reference>
<dbReference type="AlphaFoldDB" id="A0A9Q0YCK8"/>
<keyword evidence="1" id="KW-0479">Metal-binding</keyword>
<comment type="caution">
    <text evidence="4">The sequence shown here is derived from an EMBL/GenBank/DDBJ whole genome shotgun (WGS) entry which is preliminary data.</text>
</comment>